<evidence type="ECO:0000256" key="3">
    <source>
        <dbReference type="ARBA" id="ARBA00022475"/>
    </source>
</evidence>
<dbReference type="SUPFAM" id="SSF82861">
    <property type="entry name" value="Mechanosensitive channel protein MscS (YggB), transmembrane region"/>
    <property type="match status" value="1"/>
</dbReference>
<evidence type="ECO:0000256" key="1">
    <source>
        <dbReference type="ARBA" id="ARBA00004651"/>
    </source>
</evidence>
<protein>
    <submittedName>
        <fullName evidence="10">Putative MscS family protein YkuT</fullName>
    </submittedName>
</protein>
<evidence type="ECO:0000256" key="6">
    <source>
        <dbReference type="ARBA" id="ARBA00023136"/>
    </source>
</evidence>
<evidence type="ECO:0000256" key="5">
    <source>
        <dbReference type="ARBA" id="ARBA00022989"/>
    </source>
</evidence>
<name>A0A518HUW3_9BACT</name>
<feature type="transmembrane region" description="Helical" evidence="7">
    <location>
        <begin position="26"/>
        <end position="44"/>
    </location>
</feature>
<keyword evidence="3" id="KW-1003">Cell membrane</keyword>
<organism evidence="10 11">
    <name type="scientific">Stieleria neptunia</name>
    <dbReference type="NCBI Taxonomy" id="2527979"/>
    <lineage>
        <taxon>Bacteria</taxon>
        <taxon>Pseudomonadati</taxon>
        <taxon>Planctomycetota</taxon>
        <taxon>Planctomycetia</taxon>
        <taxon>Pirellulales</taxon>
        <taxon>Pirellulaceae</taxon>
        <taxon>Stieleria</taxon>
    </lineage>
</organism>
<keyword evidence="5 7" id="KW-1133">Transmembrane helix</keyword>
<evidence type="ECO:0000256" key="2">
    <source>
        <dbReference type="ARBA" id="ARBA00008017"/>
    </source>
</evidence>
<gene>
    <name evidence="10" type="primary">ykuT</name>
    <name evidence="10" type="ORF">Enr13x_45040</name>
</gene>
<keyword evidence="11" id="KW-1185">Reference proteome</keyword>
<comment type="similarity">
    <text evidence="2">Belongs to the MscS (TC 1.A.23) family.</text>
</comment>
<evidence type="ECO:0000256" key="7">
    <source>
        <dbReference type="SAM" id="Phobius"/>
    </source>
</evidence>
<dbReference type="InterPro" id="IPR023408">
    <property type="entry name" value="MscS_beta-dom_sf"/>
</dbReference>
<evidence type="ECO:0000313" key="10">
    <source>
        <dbReference type="EMBL" id="QDV44636.1"/>
    </source>
</evidence>
<dbReference type="Pfam" id="PF21088">
    <property type="entry name" value="MS_channel_1st"/>
    <property type="match status" value="1"/>
</dbReference>
<dbReference type="GO" id="GO:0008381">
    <property type="term" value="F:mechanosensitive monoatomic ion channel activity"/>
    <property type="evidence" value="ECO:0007669"/>
    <property type="project" value="InterPro"/>
</dbReference>
<reference evidence="10 11" key="1">
    <citation type="submission" date="2019-03" db="EMBL/GenBank/DDBJ databases">
        <title>Deep-cultivation of Planctomycetes and their phenomic and genomic characterization uncovers novel biology.</title>
        <authorList>
            <person name="Wiegand S."/>
            <person name="Jogler M."/>
            <person name="Boedeker C."/>
            <person name="Pinto D."/>
            <person name="Vollmers J."/>
            <person name="Rivas-Marin E."/>
            <person name="Kohn T."/>
            <person name="Peeters S.H."/>
            <person name="Heuer A."/>
            <person name="Rast P."/>
            <person name="Oberbeckmann S."/>
            <person name="Bunk B."/>
            <person name="Jeske O."/>
            <person name="Meyerdierks A."/>
            <person name="Storesund J.E."/>
            <person name="Kallscheuer N."/>
            <person name="Luecker S."/>
            <person name="Lage O.M."/>
            <person name="Pohl T."/>
            <person name="Merkel B.J."/>
            <person name="Hornburger P."/>
            <person name="Mueller R.-W."/>
            <person name="Bruemmer F."/>
            <person name="Labrenz M."/>
            <person name="Spormann A.M."/>
            <person name="Op den Camp H."/>
            <person name="Overmann J."/>
            <person name="Amann R."/>
            <person name="Jetten M.S.M."/>
            <person name="Mascher T."/>
            <person name="Medema M.H."/>
            <person name="Devos D.P."/>
            <person name="Kaster A.-K."/>
            <person name="Ovreas L."/>
            <person name="Rohde M."/>
            <person name="Galperin M.Y."/>
            <person name="Jogler C."/>
        </authorList>
    </citation>
    <scope>NUCLEOTIDE SEQUENCE [LARGE SCALE GENOMIC DNA]</scope>
    <source>
        <strain evidence="10 11">Enr13</strain>
    </source>
</reference>
<dbReference type="Gene3D" id="2.30.30.60">
    <property type="match status" value="1"/>
</dbReference>
<dbReference type="KEGG" id="snep:Enr13x_45040"/>
<dbReference type="PANTHER" id="PTHR30221">
    <property type="entry name" value="SMALL-CONDUCTANCE MECHANOSENSITIVE CHANNEL"/>
    <property type="match status" value="1"/>
</dbReference>
<evidence type="ECO:0000259" key="9">
    <source>
        <dbReference type="Pfam" id="PF21088"/>
    </source>
</evidence>
<dbReference type="Proteomes" id="UP000319004">
    <property type="component" value="Chromosome"/>
</dbReference>
<dbReference type="InterPro" id="IPR045275">
    <property type="entry name" value="MscS_archaea/bacteria_type"/>
</dbReference>
<proteinExistence type="inferred from homology"/>
<keyword evidence="4 7" id="KW-0812">Transmembrane</keyword>
<dbReference type="PANTHER" id="PTHR30221:SF1">
    <property type="entry name" value="SMALL-CONDUCTANCE MECHANOSENSITIVE CHANNEL"/>
    <property type="match status" value="1"/>
</dbReference>
<evidence type="ECO:0000256" key="4">
    <source>
        <dbReference type="ARBA" id="ARBA00022692"/>
    </source>
</evidence>
<dbReference type="InterPro" id="IPR010920">
    <property type="entry name" value="LSM_dom_sf"/>
</dbReference>
<keyword evidence="6 7" id="KW-0472">Membrane</keyword>
<dbReference type="EMBL" id="CP037423">
    <property type="protein sequence ID" value="QDV44636.1"/>
    <property type="molecule type" value="Genomic_DNA"/>
</dbReference>
<evidence type="ECO:0000259" key="8">
    <source>
        <dbReference type="Pfam" id="PF00924"/>
    </source>
</evidence>
<dbReference type="Gene3D" id="1.10.287.1260">
    <property type="match status" value="1"/>
</dbReference>
<dbReference type="RefSeq" id="WP_145388941.1">
    <property type="nucleotide sequence ID" value="NZ_CP037423.1"/>
</dbReference>
<accession>A0A518HUW3</accession>
<dbReference type="InterPro" id="IPR006685">
    <property type="entry name" value="MscS_channel_2nd"/>
</dbReference>
<evidence type="ECO:0000313" key="11">
    <source>
        <dbReference type="Proteomes" id="UP000319004"/>
    </source>
</evidence>
<sequence>MPDTQDAEKQISQILRDWSDIQLVEAAIVLAVGIVLAVAIKWLVPRLAERVPDRFRLWILPWEPIFRVVVVVFLFAYIIPLFINPTPENLIAISGTLAVALGFAFKDYASSLIAGVVALYERPYRNGDWVRIEDAYGEVQSHDLRTVQVLTPDDTLVAIPHSKIWMTAVYNDTCGKRDLMCVADFYLHPDHDGVLVRQKLHDVAITSPYLNSDRPVVVVAAEQPWGTHYRLKAYPLDGRDQFSFTTDLTLRGKAMLRRLEIKPAVAAPVAQPSV</sequence>
<dbReference type="AlphaFoldDB" id="A0A518HUW3"/>
<dbReference type="OrthoDB" id="9775207at2"/>
<dbReference type="InterPro" id="IPR049142">
    <property type="entry name" value="MS_channel_1st"/>
</dbReference>
<feature type="domain" description="Mechanosensitive ion channel transmembrane helices 2/3" evidence="9">
    <location>
        <begin position="65"/>
        <end position="106"/>
    </location>
</feature>
<dbReference type="GO" id="GO:0005886">
    <property type="term" value="C:plasma membrane"/>
    <property type="evidence" value="ECO:0007669"/>
    <property type="project" value="UniProtKB-SubCell"/>
</dbReference>
<dbReference type="SUPFAM" id="SSF50182">
    <property type="entry name" value="Sm-like ribonucleoproteins"/>
    <property type="match status" value="1"/>
</dbReference>
<dbReference type="InterPro" id="IPR011014">
    <property type="entry name" value="MscS_channel_TM-2"/>
</dbReference>
<feature type="transmembrane region" description="Helical" evidence="7">
    <location>
        <begin position="65"/>
        <end position="83"/>
    </location>
</feature>
<feature type="domain" description="Mechanosensitive ion channel MscS" evidence="8">
    <location>
        <begin position="107"/>
        <end position="171"/>
    </location>
</feature>
<comment type="subcellular location">
    <subcellularLocation>
        <location evidence="1">Cell membrane</location>
        <topology evidence="1">Multi-pass membrane protein</topology>
    </subcellularLocation>
</comment>
<dbReference type="Pfam" id="PF00924">
    <property type="entry name" value="MS_channel_2nd"/>
    <property type="match status" value="1"/>
</dbReference>